<organism evidence="1">
    <name type="scientific">Tetraselmis sp. GSL018</name>
    <dbReference type="NCBI Taxonomy" id="582737"/>
    <lineage>
        <taxon>Eukaryota</taxon>
        <taxon>Viridiplantae</taxon>
        <taxon>Chlorophyta</taxon>
        <taxon>core chlorophytes</taxon>
        <taxon>Chlorodendrophyceae</taxon>
        <taxon>Chlorodendrales</taxon>
        <taxon>Chlorodendraceae</taxon>
        <taxon>Tetraselmis</taxon>
    </lineage>
</organism>
<evidence type="ECO:0000313" key="1">
    <source>
        <dbReference type="EMBL" id="JAC62513.1"/>
    </source>
</evidence>
<name>A0A061QS33_9CHLO</name>
<protein>
    <submittedName>
        <fullName evidence="1">Uncharacterized protein</fullName>
    </submittedName>
</protein>
<proteinExistence type="predicted"/>
<gene>
    <name evidence="1" type="ORF">TSPGSL018_23174</name>
</gene>
<dbReference type="AlphaFoldDB" id="A0A061QS33"/>
<feature type="non-terminal residue" evidence="1">
    <location>
        <position position="1"/>
    </location>
</feature>
<dbReference type="EMBL" id="GBEZ01024481">
    <property type="protein sequence ID" value="JAC62513.1"/>
    <property type="molecule type" value="Transcribed_RNA"/>
</dbReference>
<reference evidence="1" key="1">
    <citation type="submission" date="2014-05" db="EMBL/GenBank/DDBJ databases">
        <title>The transcriptome of the halophilic microalga Tetraselmis sp. GSL018 isolated from the Great Salt Lake, Utah.</title>
        <authorList>
            <person name="Jinkerson R.E."/>
            <person name="D'Adamo S."/>
            <person name="Posewitz M.C."/>
        </authorList>
    </citation>
    <scope>NUCLEOTIDE SEQUENCE</scope>
    <source>
        <strain evidence="1">GSL018</strain>
    </source>
</reference>
<sequence length="86" mass="9565">STATRRECSNLSWFCAVLTAGSSAQRIMFCSCTPFDYSTFLFKTFTVVGVLKGPFPTKKNSRRKLIMSLCACQQCLGVLNFPNYSS</sequence>
<accession>A0A061QS33</accession>